<accession>A0A2K4MMW0</accession>
<keyword evidence="3" id="KW-1185">Reference proteome</keyword>
<name>A0A2K4MMW0_9NEIS</name>
<comment type="caution">
    <text evidence="2">The sequence shown here is derived from an EMBL/GenBank/DDBJ whole genome shotgun (WGS) entry which is preliminary data.</text>
</comment>
<feature type="chain" id="PRO_5014378716" description="Glycosyltransferase WbsX" evidence="1">
    <location>
        <begin position="38"/>
        <end position="370"/>
    </location>
</feature>
<dbReference type="InterPro" id="IPR032719">
    <property type="entry name" value="WbsX"/>
</dbReference>
<dbReference type="EMBL" id="PPTF01000058">
    <property type="protein sequence ID" value="POA98421.1"/>
    <property type="molecule type" value="Genomic_DNA"/>
</dbReference>
<dbReference type="Proteomes" id="UP000236416">
    <property type="component" value="Unassembled WGS sequence"/>
</dbReference>
<gene>
    <name evidence="2" type="ORF">C2134_11890</name>
</gene>
<evidence type="ECO:0008006" key="4">
    <source>
        <dbReference type="Google" id="ProtNLM"/>
    </source>
</evidence>
<dbReference type="AlphaFoldDB" id="A0A2K4MMW0"/>
<dbReference type="Gene3D" id="3.20.20.80">
    <property type="entry name" value="Glycosidases"/>
    <property type="match status" value="1"/>
</dbReference>
<evidence type="ECO:0000313" key="2">
    <source>
        <dbReference type="EMBL" id="POA98421.1"/>
    </source>
</evidence>
<dbReference type="PANTHER" id="PTHR41244">
    <property type="entry name" value="RHAMNAN SYNTHESIS F"/>
    <property type="match status" value="1"/>
</dbReference>
<reference evidence="2 3" key="1">
    <citation type="submission" date="2018-01" db="EMBL/GenBank/DDBJ databases">
        <title>Genomic Sequence of Chromobacterium MWU13-2610 from wild cranberry bogs within the Cape Cod National Seashore.</title>
        <authorList>
            <person name="O'Hara-Hanley K."/>
            <person name="Soby S."/>
            <person name="Harrison A."/>
        </authorList>
    </citation>
    <scope>NUCLEOTIDE SEQUENCE [LARGE SCALE GENOMIC DNA]</scope>
    <source>
        <strain evidence="2 3">MWU13-2610</strain>
    </source>
</reference>
<dbReference type="Pfam" id="PF14307">
    <property type="entry name" value="Glyco_tran_WbsX"/>
    <property type="match status" value="1"/>
</dbReference>
<sequence>MSTRLLRSVFVFKAIHRHGRHVLAALLFAVCAGQAAAGPYQLGVYYFPGWRDNTPGSPSMHPWDPIKPYPERKPLLGWYHEGDDAVMRQQLDWMAAYGITFVAFDWYMGPPGNTVYLDHALQAYLRARERSNVKFSLLWANHSKFPASLSDWDGMIRYWEANYFSRPEFLKMDGHPVVFVFSADMLESQVKTFGQTSQALLARAQSIVAEAGGASIQFVAGTGATTPFISSTAKADGYGAFSTYNYQQGPADPHPFYSYAELDQGYRAHWQGFAQKGNLPLIVPTTSGWDKQPWGGTTGYPQHDHSESTPEQFRQHLQAAKALMDGGPWQAHKYAVICCWNEYGEGSFIEPTEMGGFQYLQQVKAVFGGN</sequence>
<organism evidence="2 3">
    <name type="scientific">Chromobacterium sinusclupearum</name>
    <dbReference type="NCBI Taxonomy" id="2077146"/>
    <lineage>
        <taxon>Bacteria</taxon>
        <taxon>Pseudomonadati</taxon>
        <taxon>Pseudomonadota</taxon>
        <taxon>Betaproteobacteria</taxon>
        <taxon>Neisseriales</taxon>
        <taxon>Chromobacteriaceae</taxon>
        <taxon>Chromobacterium</taxon>
    </lineage>
</organism>
<dbReference type="PANTHER" id="PTHR41244:SF1">
    <property type="entry name" value="GLYCOSYLTRANSFERASE"/>
    <property type="match status" value="1"/>
</dbReference>
<feature type="signal peptide" evidence="1">
    <location>
        <begin position="1"/>
        <end position="37"/>
    </location>
</feature>
<evidence type="ECO:0000313" key="3">
    <source>
        <dbReference type="Proteomes" id="UP000236416"/>
    </source>
</evidence>
<keyword evidence="1" id="KW-0732">Signal</keyword>
<evidence type="ECO:0000256" key="1">
    <source>
        <dbReference type="SAM" id="SignalP"/>
    </source>
</evidence>
<proteinExistence type="predicted"/>
<protein>
    <recommendedName>
        <fullName evidence="4">Glycosyltransferase WbsX</fullName>
    </recommendedName>
</protein>